<dbReference type="GO" id="GO:0043130">
    <property type="term" value="F:ubiquitin binding"/>
    <property type="evidence" value="ECO:0007669"/>
    <property type="project" value="InterPro"/>
</dbReference>
<accession>A0A8X7TGE7</accession>
<dbReference type="InterPro" id="IPR042575">
    <property type="entry name" value="UBAP1_C"/>
</dbReference>
<dbReference type="AlphaFoldDB" id="A0A8X7TGE7"/>
<comment type="caution">
    <text evidence="3">The sequence shown here is derived from an EMBL/GenBank/DDBJ whole genome shotgun (WGS) entry which is preliminary data.</text>
</comment>
<organism evidence="3 4">
    <name type="scientific">Brassica carinata</name>
    <name type="common">Ethiopian mustard</name>
    <name type="synonym">Abyssinian cabbage</name>
    <dbReference type="NCBI Taxonomy" id="52824"/>
    <lineage>
        <taxon>Eukaryota</taxon>
        <taxon>Viridiplantae</taxon>
        <taxon>Streptophyta</taxon>
        <taxon>Embryophyta</taxon>
        <taxon>Tracheophyta</taxon>
        <taxon>Spermatophyta</taxon>
        <taxon>Magnoliopsida</taxon>
        <taxon>eudicotyledons</taxon>
        <taxon>Gunneridae</taxon>
        <taxon>Pentapetalae</taxon>
        <taxon>rosids</taxon>
        <taxon>malvids</taxon>
        <taxon>Brassicales</taxon>
        <taxon>Brassicaceae</taxon>
        <taxon>Brassiceae</taxon>
        <taxon>Brassica</taxon>
    </lineage>
</organism>
<protein>
    <recommendedName>
        <fullName evidence="2">UBA domain-containing protein</fullName>
    </recommendedName>
</protein>
<dbReference type="Proteomes" id="UP000886595">
    <property type="component" value="Unassembled WGS sequence"/>
</dbReference>
<evidence type="ECO:0000256" key="1">
    <source>
        <dbReference type="SAM" id="MobiDB-lite"/>
    </source>
</evidence>
<feature type="domain" description="UBA" evidence="2">
    <location>
        <begin position="131"/>
        <end position="173"/>
    </location>
</feature>
<evidence type="ECO:0000313" key="3">
    <source>
        <dbReference type="EMBL" id="KAG2240797.1"/>
    </source>
</evidence>
<dbReference type="InterPro" id="IPR038870">
    <property type="entry name" value="UBAP1"/>
</dbReference>
<dbReference type="PANTHER" id="PTHR15960">
    <property type="entry name" value="LD44032P"/>
    <property type="match status" value="1"/>
</dbReference>
<sequence length="175" mass="19173">MIALATTRTKKEKDITALGIKVTLKPEYRITPPPPLLPRVGDVPRSSFQFDFGLERKVLAEAEKENPDWTKFGSEHPPPPPANFSQPPPANFPQPPPAHSMGVDPVVMKYAGLNREAVNIAVANYGDNPTKVHEFANGFTAIREMGFPTNAVADALFMFENDTEKALSHLLHGSS</sequence>
<proteinExistence type="predicted"/>
<feature type="compositionally biased region" description="Pro residues" evidence="1">
    <location>
        <begin position="76"/>
        <end position="98"/>
    </location>
</feature>
<dbReference type="EMBL" id="JAAMPC010001487">
    <property type="protein sequence ID" value="KAG2240797.1"/>
    <property type="molecule type" value="Genomic_DNA"/>
</dbReference>
<reference evidence="3 4" key="1">
    <citation type="submission" date="2020-02" db="EMBL/GenBank/DDBJ databases">
        <authorList>
            <person name="Ma Q."/>
            <person name="Huang Y."/>
            <person name="Song X."/>
            <person name="Pei D."/>
        </authorList>
    </citation>
    <scope>NUCLEOTIDE SEQUENCE [LARGE SCALE GENOMIC DNA]</scope>
    <source>
        <strain evidence="3">Sxm20200214</strain>
        <tissue evidence="3">Leaf</tissue>
    </source>
</reference>
<evidence type="ECO:0000259" key="2">
    <source>
        <dbReference type="PROSITE" id="PS50030"/>
    </source>
</evidence>
<feature type="region of interest" description="Disordered" evidence="1">
    <location>
        <begin position="64"/>
        <end position="100"/>
    </location>
</feature>
<dbReference type="GO" id="GO:0043162">
    <property type="term" value="P:ubiquitin-dependent protein catabolic process via the multivesicular body sorting pathway"/>
    <property type="evidence" value="ECO:0007669"/>
    <property type="project" value="InterPro"/>
</dbReference>
<dbReference type="PANTHER" id="PTHR15960:SF9">
    <property type="entry name" value="UBA DOMAIN-CONTAINING PROTEIN"/>
    <property type="match status" value="1"/>
</dbReference>
<dbReference type="PROSITE" id="PS50030">
    <property type="entry name" value="UBA"/>
    <property type="match status" value="1"/>
</dbReference>
<dbReference type="InterPro" id="IPR009060">
    <property type="entry name" value="UBA-like_sf"/>
</dbReference>
<evidence type="ECO:0000313" key="4">
    <source>
        <dbReference type="Proteomes" id="UP000886595"/>
    </source>
</evidence>
<dbReference type="GO" id="GO:0000813">
    <property type="term" value="C:ESCRT I complex"/>
    <property type="evidence" value="ECO:0007669"/>
    <property type="project" value="InterPro"/>
</dbReference>
<name>A0A8X7TGE7_BRACI</name>
<dbReference type="InterPro" id="IPR015940">
    <property type="entry name" value="UBA"/>
</dbReference>
<gene>
    <name evidence="3" type="ORF">Bca52824_097095</name>
</gene>
<dbReference type="Gene3D" id="1.20.120.1920">
    <property type="entry name" value="UBAP1 SOUBA domain"/>
    <property type="match status" value="1"/>
</dbReference>
<dbReference type="SUPFAM" id="SSF46934">
    <property type="entry name" value="UBA-like"/>
    <property type="match status" value="1"/>
</dbReference>
<keyword evidence="4" id="KW-1185">Reference proteome</keyword>
<dbReference type="OrthoDB" id="2018023at2759"/>